<dbReference type="InterPro" id="IPR042242">
    <property type="entry name" value="RecO_C"/>
</dbReference>
<evidence type="ECO:0000256" key="6">
    <source>
        <dbReference type="ARBA" id="ARBA00023204"/>
    </source>
</evidence>
<evidence type="ECO:0000313" key="10">
    <source>
        <dbReference type="EMBL" id="QTH65118.1"/>
    </source>
</evidence>
<evidence type="ECO:0000259" key="9">
    <source>
        <dbReference type="Pfam" id="PF11967"/>
    </source>
</evidence>
<dbReference type="EMBL" id="CP072110">
    <property type="protein sequence ID" value="QTH65118.1"/>
    <property type="molecule type" value="Genomic_DNA"/>
</dbReference>
<accession>A0A975DDW7</accession>
<keyword evidence="5 8" id="KW-0233">DNA recombination</keyword>
<keyword evidence="11" id="KW-1185">Reference proteome</keyword>
<dbReference type="InterPro" id="IPR012340">
    <property type="entry name" value="NA-bd_OB-fold"/>
</dbReference>
<evidence type="ECO:0000256" key="5">
    <source>
        <dbReference type="ARBA" id="ARBA00023172"/>
    </source>
</evidence>
<dbReference type="AlphaFoldDB" id="A0A975DDW7"/>
<keyword evidence="6 8" id="KW-0234">DNA repair</keyword>
<evidence type="ECO:0000256" key="4">
    <source>
        <dbReference type="ARBA" id="ARBA00022763"/>
    </source>
</evidence>
<dbReference type="Pfam" id="PF11967">
    <property type="entry name" value="RecO_N"/>
    <property type="match status" value="1"/>
</dbReference>
<sequence>MAKELEYAPAFILHTRPFKENQLLIEMLVAGEGRMSIIGFKGSKKNTAKTALFRPFRPLVIQFRKTSGLRTLKSVDENQSLARQLTELKGKALFCGFYINELICRLCKADEDYPELYALYTYALKYLAKTPEQLGSEGLWLELILRQFEYRLLVMLGYGISFQNECEHGVEIASGASYELRPDRGFVMTSDKPGSITGHQILSLAQRLDTTLDMVENPDSEVLKEDLRVAKGIMRLCLQVHLGDKPLKSRELFRK</sequence>
<comment type="function">
    <text evidence="1 8">Involved in DNA repair and RecF pathway recombination.</text>
</comment>
<evidence type="ECO:0000256" key="1">
    <source>
        <dbReference type="ARBA" id="ARBA00003065"/>
    </source>
</evidence>
<dbReference type="Proteomes" id="UP000682739">
    <property type="component" value="Chromosome"/>
</dbReference>
<evidence type="ECO:0000256" key="7">
    <source>
        <dbReference type="ARBA" id="ARBA00033409"/>
    </source>
</evidence>
<organism evidence="10 11">
    <name type="scientific">Psychrosphaera ytuae</name>
    <dbReference type="NCBI Taxonomy" id="2820710"/>
    <lineage>
        <taxon>Bacteria</taxon>
        <taxon>Pseudomonadati</taxon>
        <taxon>Pseudomonadota</taxon>
        <taxon>Gammaproteobacteria</taxon>
        <taxon>Alteromonadales</taxon>
        <taxon>Pseudoalteromonadaceae</taxon>
        <taxon>Psychrosphaera</taxon>
    </lineage>
</organism>
<dbReference type="PANTHER" id="PTHR33991:SF1">
    <property type="entry name" value="DNA REPAIR PROTEIN RECO"/>
    <property type="match status" value="1"/>
</dbReference>
<dbReference type="InterPro" id="IPR037278">
    <property type="entry name" value="ARFGAP/RecO"/>
</dbReference>
<dbReference type="Gene3D" id="1.20.1440.120">
    <property type="entry name" value="Recombination protein O, C-terminal domain"/>
    <property type="match status" value="1"/>
</dbReference>
<dbReference type="SUPFAM" id="SSF57863">
    <property type="entry name" value="ArfGap/RecO-like zinc finger"/>
    <property type="match status" value="1"/>
</dbReference>
<dbReference type="GO" id="GO:0006310">
    <property type="term" value="P:DNA recombination"/>
    <property type="evidence" value="ECO:0007669"/>
    <property type="project" value="UniProtKB-UniRule"/>
</dbReference>
<dbReference type="NCBIfam" id="TIGR00613">
    <property type="entry name" value="reco"/>
    <property type="match status" value="1"/>
</dbReference>
<evidence type="ECO:0000256" key="2">
    <source>
        <dbReference type="ARBA" id="ARBA00007452"/>
    </source>
</evidence>
<evidence type="ECO:0000256" key="3">
    <source>
        <dbReference type="ARBA" id="ARBA00021310"/>
    </source>
</evidence>
<reference evidence="10" key="1">
    <citation type="submission" date="2021-03" db="EMBL/GenBank/DDBJ databases">
        <title>Description of Psychrosphaera ytuae sp. nov. isolated from deep sea sediment of South China Sea.</title>
        <authorList>
            <person name="Zhang J."/>
            <person name="Xu X.-D."/>
        </authorList>
    </citation>
    <scope>NUCLEOTIDE SEQUENCE</scope>
    <source>
        <strain evidence="10">MTZ26</strain>
    </source>
</reference>
<dbReference type="RefSeq" id="WP_208833153.1">
    <property type="nucleotide sequence ID" value="NZ_CP072110.1"/>
</dbReference>
<evidence type="ECO:0000256" key="8">
    <source>
        <dbReference type="HAMAP-Rule" id="MF_00201"/>
    </source>
</evidence>
<dbReference type="KEGG" id="psym:J1N51_06680"/>
<dbReference type="SUPFAM" id="SSF50249">
    <property type="entry name" value="Nucleic acid-binding proteins"/>
    <property type="match status" value="1"/>
</dbReference>
<protein>
    <recommendedName>
        <fullName evidence="3 8">DNA repair protein RecO</fullName>
    </recommendedName>
    <alternativeName>
        <fullName evidence="7 8">Recombination protein O</fullName>
    </alternativeName>
</protein>
<dbReference type="Pfam" id="PF02565">
    <property type="entry name" value="RecO_C"/>
    <property type="match status" value="1"/>
</dbReference>
<comment type="similarity">
    <text evidence="2 8">Belongs to the RecO family.</text>
</comment>
<keyword evidence="4 8" id="KW-0227">DNA damage</keyword>
<dbReference type="GO" id="GO:0006302">
    <property type="term" value="P:double-strand break repair"/>
    <property type="evidence" value="ECO:0007669"/>
    <property type="project" value="TreeGrafter"/>
</dbReference>
<dbReference type="HAMAP" id="MF_00201">
    <property type="entry name" value="RecO"/>
    <property type="match status" value="1"/>
</dbReference>
<name>A0A975DDW7_9GAMM</name>
<feature type="domain" description="DNA replication/recombination mediator RecO N-terminal" evidence="9">
    <location>
        <begin position="8"/>
        <end position="76"/>
    </location>
</feature>
<evidence type="ECO:0000313" key="11">
    <source>
        <dbReference type="Proteomes" id="UP000682739"/>
    </source>
</evidence>
<proteinExistence type="inferred from homology"/>
<dbReference type="InterPro" id="IPR022572">
    <property type="entry name" value="DNA_rep/recomb_RecO_N"/>
</dbReference>
<gene>
    <name evidence="8 10" type="primary">recO</name>
    <name evidence="10" type="ORF">J1N51_06680</name>
</gene>
<dbReference type="Gene3D" id="2.40.50.140">
    <property type="entry name" value="Nucleic acid-binding proteins"/>
    <property type="match status" value="1"/>
</dbReference>
<dbReference type="GO" id="GO:0043590">
    <property type="term" value="C:bacterial nucleoid"/>
    <property type="evidence" value="ECO:0007669"/>
    <property type="project" value="TreeGrafter"/>
</dbReference>
<dbReference type="PANTHER" id="PTHR33991">
    <property type="entry name" value="DNA REPAIR PROTEIN RECO"/>
    <property type="match status" value="1"/>
</dbReference>
<dbReference type="InterPro" id="IPR003717">
    <property type="entry name" value="RecO"/>
</dbReference>